<gene>
    <name evidence="8" type="ORF">GCM10022255_060150</name>
</gene>
<evidence type="ECO:0000313" key="8">
    <source>
        <dbReference type="EMBL" id="GAA4254654.1"/>
    </source>
</evidence>
<feature type="transmembrane region" description="Helical" evidence="7">
    <location>
        <begin position="210"/>
        <end position="233"/>
    </location>
</feature>
<evidence type="ECO:0000256" key="4">
    <source>
        <dbReference type="ARBA" id="ARBA00022692"/>
    </source>
</evidence>
<comment type="caution">
    <text evidence="8">The sequence shown here is derived from an EMBL/GenBank/DDBJ whole genome shotgun (WGS) entry which is preliminary data.</text>
</comment>
<dbReference type="PANTHER" id="PTHR23517">
    <property type="entry name" value="RESISTANCE PROTEIN MDTM, PUTATIVE-RELATED-RELATED"/>
    <property type="match status" value="1"/>
</dbReference>
<feature type="transmembrane region" description="Helical" evidence="7">
    <location>
        <begin position="45"/>
        <end position="66"/>
    </location>
</feature>
<dbReference type="Gene3D" id="1.20.1250.20">
    <property type="entry name" value="MFS general substrate transporter like domains"/>
    <property type="match status" value="2"/>
</dbReference>
<evidence type="ECO:0000313" key="9">
    <source>
        <dbReference type="Proteomes" id="UP001500620"/>
    </source>
</evidence>
<reference evidence="9" key="1">
    <citation type="journal article" date="2019" name="Int. J. Syst. Evol. Microbiol.">
        <title>The Global Catalogue of Microorganisms (GCM) 10K type strain sequencing project: providing services to taxonomists for standard genome sequencing and annotation.</title>
        <authorList>
            <consortium name="The Broad Institute Genomics Platform"/>
            <consortium name="The Broad Institute Genome Sequencing Center for Infectious Disease"/>
            <person name="Wu L."/>
            <person name="Ma J."/>
        </authorList>
    </citation>
    <scope>NUCLEOTIDE SEQUENCE [LARGE SCALE GENOMIC DNA]</scope>
    <source>
        <strain evidence="9">JCM 17441</strain>
    </source>
</reference>
<feature type="transmembrane region" description="Helical" evidence="7">
    <location>
        <begin position="360"/>
        <end position="380"/>
    </location>
</feature>
<dbReference type="InterPro" id="IPR036259">
    <property type="entry name" value="MFS_trans_sf"/>
</dbReference>
<evidence type="ECO:0000256" key="6">
    <source>
        <dbReference type="ARBA" id="ARBA00023136"/>
    </source>
</evidence>
<organism evidence="8 9">
    <name type="scientific">Dactylosporangium darangshiense</name>
    <dbReference type="NCBI Taxonomy" id="579108"/>
    <lineage>
        <taxon>Bacteria</taxon>
        <taxon>Bacillati</taxon>
        <taxon>Actinomycetota</taxon>
        <taxon>Actinomycetes</taxon>
        <taxon>Micromonosporales</taxon>
        <taxon>Micromonosporaceae</taxon>
        <taxon>Dactylosporangium</taxon>
    </lineage>
</organism>
<feature type="transmembrane region" description="Helical" evidence="7">
    <location>
        <begin position="333"/>
        <end position="354"/>
    </location>
</feature>
<evidence type="ECO:0008006" key="10">
    <source>
        <dbReference type="Google" id="ProtNLM"/>
    </source>
</evidence>
<keyword evidence="4 7" id="KW-0812">Transmembrane</keyword>
<dbReference type="EMBL" id="BAABAT010000019">
    <property type="protein sequence ID" value="GAA4254654.1"/>
    <property type="molecule type" value="Genomic_DNA"/>
</dbReference>
<keyword evidence="2" id="KW-0813">Transport</keyword>
<feature type="transmembrane region" description="Helical" evidence="7">
    <location>
        <begin position="78"/>
        <end position="104"/>
    </location>
</feature>
<name>A0ABP8DFB1_9ACTN</name>
<dbReference type="Proteomes" id="UP001500620">
    <property type="component" value="Unassembled WGS sequence"/>
</dbReference>
<dbReference type="SUPFAM" id="SSF103473">
    <property type="entry name" value="MFS general substrate transporter"/>
    <property type="match status" value="1"/>
</dbReference>
<keyword evidence="5 7" id="KW-1133">Transmembrane helix</keyword>
<keyword evidence="6 7" id="KW-0472">Membrane</keyword>
<feature type="transmembrane region" description="Helical" evidence="7">
    <location>
        <begin position="245"/>
        <end position="266"/>
    </location>
</feature>
<feature type="transmembrane region" description="Helical" evidence="7">
    <location>
        <begin position="298"/>
        <end position="321"/>
    </location>
</feature>
<evidence type="ECO:0000256" key="1">
    <source>
        <dbReference type="ARBA" id="ARBA00004651"/>
    </source>
</evidence>
<feature type="transmembrane region" description="Helical" evidence="7">
    <location>
        <begin position="162"/>
        <end position="181"/>
    </location>
</feature>
<sequence length="418" mass="40929">MRFGGFGPRYAAALAIDAIGAGLLRPFLVLYGVSVLGLPASATGLALSAGLLAGLAAVPLTGRWIDAGARTAPVAATLLVRVAGVAVLLAAHGVWAFALAALLLGIGNQAWPPAHAALVAALADGPADAPLAFGRSLRNAGLGAGALVAAACVGFGPSALRLLAFGTAAGYAVAAALVLSMRTMRLARRSQDVARAVDRRAGAGTGSLRLLMWANLPLALCFAVLEVVLPVILTERLHAGAAWSGLIFAGNTVLVVALQVPLVVWLGGQSRRLVLAGSGAVLAVSYLGFWAAGDAVGVAVVAVLYTVGEMLYAGTGTALVAATARPAGLGRALAAWQASTGVANAVAPALLLALLGAGGAPLWITLVGGTLAGALLIARFGPVDTDRVSRAELSGCAAGGAAAAAGAGGRLPGGSAGP</sequence>
<dbReference type="RefSeq" id="WP_345131657.1">
    <property type="nucleotide sequence ID" value="NZ_BAABAT010000019.1"/>
</dbReference>
<protein>
    <recommendedName>
        <fullName evidence="10">MFS transporter</fullName>
    </recommendedName>
</protein>
<proteinExistence type="predicted"/>
<feature type="transmembrane region" description="Helical" evidence="7">
    <location>
        <begin position="12"/>
        <end position="33"/>
    </location>
</feature>
<keyword evidence="9" id="KW-1185">Reference proteome</keyword>
<evidence type="ECO:0000256" key="3">
    <source>
        <dbReference type="ARBA" id="ARBA00022475"/>
    </source>
</evidence>
<evidence type="ECO:0000256" key="2">
    <source>
        <dbReference type="ARBA" id="ARBA00022448"/>
    </source>
</evidence>
<comment type="subcellular location">
    <subcellularLocation>
        <location evidence="1">Cell membrane</location>
        <topology evidence="1">Multi-pass membrane protein</topology>
    </subcellularLocation>
</comment>
<feature type="transmembrane region" description="Helical" evidence="7">
    <location>
        <begin position="273"/>
        <end position="292"/>
    </location>
</feature>
<dbReference type="PANTHER" id="PTHR23517:SF2">
    <property type="entry name" value="MULTIDRUG RESISTANCE PROTEIN MDTH"/>
    <property type="match status" value="1"/>
</dbReference>
<dbReference type="InterPro" id="IPR050171">
    <property type="entry name" value="MFS_Transporters"/>
</dbReference>
<evidence type="ECO:0000256" key="7">
    <source>
        <dbReference type="SAM" id="Phobius"/>
    </source>
</evidence>
<accession>A0ABP8DFB1</accession>
<keyword evidence="3" id="KW-1003">Cell membrane</keyword>
<evidence type="ECO:0000256" key="5">
    <source>
        <dbReference type="ARBA" id="ARBA00022989"/>
    </source>
</evidence>